<evidence type="ECO:0000313" key="2">
    <source>
        <dbReference type="EMBL" id="AEB09245.1"/>
    </source>
</evidence>
<reference evidence="2 3" key="1">
    <citation type="journal article" date="2011" name="Stand. Genomic Sci.">
        <title>Complete genome sequence of the acetate-degrading sulfate reducer Desulfobacca acetoxidans type strain (ASRB2).</title>
        <authorList>
            <person name="Goker M."/>
            <person name="Teshima H."/>
            <person name="Lapidus A."/>
            <person name="Nolan M."/>
            <person name="Lucas S."/>
            <person name="Hammon N."/>
            <person name="Deshpande S."/>
            <person name="Cheng J.F."/>
            <person name="Tapia R."/>
            <person name="Han C."/>
            <person name="Goodwin L."/>
            <person name="Pitluck S."/>
            <person name="Huntemann M."/>
            <person name="Liolios K."/>
            <person name="Ivanova N."/>
            <person name="Pagani I."/>
            <person name="Mavromatis K."/>
            <person name="Ovchinikova G."/>
            <person name="Pati A."/>
            <person name="Chen A."/>
            <person name="Palaniappan K."/>
            <person name="Land M."/>
            <person name="Hauser L."/>
            <person name="Brambilla E.M."/>
            <person name="Rohde M."/>
            <person name="Spring S."/>
            <person name="Detter J.C."/>
            <person name="Woyke T."/>
            <person name="Bristow J."/>
            <person name="Eisen J.A."/>
            <person name="Markowitz V."/>
            <person name="Hugenholtz P."/>
            <person name="Kyrpides N.C."/>
            <person name="Klenk H.P."/>
        </authorList>
    </citation>
    <scope>NUCLEOTIDE SEQUENCE [LARGE SCALE GENOMIC DNA]</scope>
    <source>
        <strain evidence="3">ATCC 700848 / DSM 11109 / ASRB2</strain>
    </source>
</reference>
<dbReference type="RefSeq" id="WP_013706357.1">
    <property type="nucleotide sequence ID" value="NC_015388.1"/>
</dbReference>
<dbReference type="eggNOG" id="COG2250">
    <property type="taxonomic scope" value="Bacteria"/>
</dbReference>
<dbReference type="STRING" id="880072.Desac_1389"/>
<dbReference type="Proteomes" id="UP000000483">
    <property type="component" value="Chromosome"/>
</dbReference>
<name>F2NJ73_DESAR</name>
<dbReference type="AlphaFoldDB" id="F2NJ73"/>
<organism evidence="2 3">
    <name type="scientific">Desulfobacca acetoxidans (strain ATCC 700848 / DSM 11109 / ASRB2)</name>
    <dbReference type="NCBI Taxonomy" id="880072"/>
    <lineage>
        <taxon>Bacteria</taxon>
        <taxon>Pseudomonadati</taxon>
        <taxon>Thermodesulfobacteriota</taxon>
        <taxon>Desulfobaccia</taxon>
        <taxon>Desulfobaccales</taxon>
        <taxon>Desulfobaccaceae</taxon>
        <taxon>Desulfobacca</taxon>
    </lineage>
</organism>
<keyword evidence="3" id="KW-1185">Reference proteome</keyword>
<dbReference type="Pfam" id="PF05168">
    <property type="entry name" value="HEPN"/>
    <property type="match status" value="1"/>
</dbReference>
<accession>F2NJ73</accession>
<dbReference type="HOGENOM" id="CLU_123170_0_0_7"/>
<feature type="domain" description="HEPN" evidence="1">
    <location>
        <begin position="15"/>
        <end position="123"/>
    </location>
</feature>
<proteinExistence type="predicted"/>
<dbReference type="SMART" id="SM00748">
    <property type="entry name" value="HEPN"/>
    <property type="match status" value="1"/>
</dbReference>
<sequence>MPLDPAKIAETKAWLVKAATDLRAAEHERTAIPPINTDIVFHAQQLVEKAIKGFLVWHDHPFRKTHNLVELGQHCLRYAPDLEEILREAGPLTEYAWRFRYPGDPDEPDNCEADEALSLARRVFFTILQTLPLEVRP</sequence>
<dbReference type="InterPro" id="IPR007842">
    <property type="entry name" value="HEPN_dom"/>
</dbReference>
<evidence type="ECO:0000259" key="1">
    <source>
        <dbReference type="SMART" id="SM00748"/>
    </source>
</evidence>
<protein>
    <submittedName>
        <fullName evidence="2">HEPN domain protein</fullName>
    </submittedName>
</protein>
<dbReference type="KEGG" id="dao:Desac_1389"/>
<evidence type="ECO:0000313" key="3">
    <source>
        <dbReference type="Proteomes" id="UP000000483"/>
    </source>
</evidence>
<gene>
    <name evidence="2" type="ordered locus">Desac_1389</name>
</gene>
<dbReference type="OrthoDB" id="9810875at2"/>
<dbReference type="Gene3D" id="1.20.120.330">
    <property type="entry name" value="Nucleotidyltransferases domain 2"/>
    <property type="match status" value="1"/>
</dbReference>
<reference evidence="3" key="2">
    <citation type="submission" date="2011-03" db="EMBL/GenBank/DDBJ databases">
        <title>The complete genome of Desulfobacca acetoxidans DSM 11109.</title>
        <authorList>
            <consortium name="US DOE Joint Genome Institute (JGI-PGF)"/>
            <person name="Lucas S."/>
            <person name="Copeland A."/>
            <person name="Lapidus A."/>
            <person name="Bruce D."/>
            <person name="Goodwin L."/>
            <person name="Pitluck S."/>
            <person name="Peters L."/>
            <person name="Kyrpides N."/>
            <person name="Mavromatis K."/>
            <person name="Ivanova N."/>
            <person name="Ovchinnikova G."/>
            <person name="Teshima H."/>
            <person name="Detter J.C."/>
            <person name="Han C."/>
            <person name="Land M."/>
            <person name="Hauser L."/>
            <person name="Markowitz V."/>
            <person name="Cheng J.-F."/>
            <person name="Hugenholtz P."/>
            <person name="Woyke T."/>
            <person name="Wu D."/>
            <person name="Spring S."/>
            <person name="Schueler E."/>
            <person name="Brambilla E."/>
            <person name="Klenk H.-P."/>
            <person name="Eisen J.A."/>
        </authorList>
    </citation>
    <scope>NUCLEOTIDE SEQUENCE [LARGE SCALE GENOMIC DNA]</scope>
    <source>
        <strain evidence="3">ATCC 700848 / DSM 11109 / ASRB2</strain>
    </source>
</reference>
<dbReference type="SUPFAM" id="SSF81593">
    <property type="entry name" value="Nucleotidyltransferase substrate binding subunit/domain"/>
    <property type="match status" value="1"/>
</dbReference>
<dbReference type="EMBL" id="CP002629">
    <property type="protein sequence ID" value="AEB09245.1"/>
    <property type="molecule type" value="Genomic_DNA"/>
</dbReference>